<dbReference type="InterPro" id="IPR026992">
    <property type="entry name" value="DIOX_N"/>
</dbReference>
<protein>
    <recommendedName>
        <fullName evidence="6">Fe2OG dioxygenase domain-containing protein</fullName>
    </recommendedName>
</protein>
<dbReference type="Pfam" id="PF03171">
    <property type="entry name" value="2OG-FeII_Oxy"/>
    <property type="match status" value="1"/>
</dbReference>
<name>A0A2C9UFL6_MANES</name>
<dbReference type="GO" id="GO:0046872">
    <property type="term" value="F:metal ion binding"/>
    <property type="evidence" value="ECO:0007669"/>
    <property type="project" value="UniProtKB-KW"/>
</dbReference>
<comment type="caution">
    <text evidence="7">The sequence shown here is derived from an EMBL/GenBank/DDBJ whole genome shotgun (WGS) entry which is preliminary data.</text>
</comment>
<dbReference type="PANTHER" id="PTHR10209:SF751">
    <property type="entry name" value="OS06G0255100 PROTEIN"/>
    <property type="match status" value="1"/>
</dbReference>
<dbReference type="OMA" id="LLEWDAH"/>
<dbReference type="AlphaFoldDB" id="A0A2C9UFL6"/>
<dbReference type="SUPFAM" id="SSF51197">
    <property type="entry name" value="Clavaminate synthase-like"/>
    <property type="match status" value="1"/>
</dbReference>
<keyword evidence="3 5" id="KW-0560">Oxidoreductase</keyword>
<comment type="similarity">
    <text evidence="1 5">Belongs to the iron/ascorbate-dependent oxidoreductase family.</text>
</comment>
<evidence type="ECO:0000256" key="1">
    <source>
        <dbReference type="ARBA" id="ARBA00008056"/>
    </source>
</evidence>
<evidence type="ECO:0000256" key="2">
    <source>
        <dbReference type="ARBA" id="ARBA00022723"/>
    </source>
</evidence>
<dbReference type="InterPro" id="IPR044861">
    <property type="entry name" value="IPNS-like_FE2OG_OXY"/>
</dbReference>
<evidence type="ECO:0000256" key="4">
    <source>
        <dbReference type="ARBA" id="ARBA00023004"/>
    </source>
</evidence>
<dbReference type="Gramene" id="Manes.15G133500.1.v8.1">
    <property type="protein sequence ID" value="Manes.15G133500.1.v8.1.CDS"/>
    <property type="gene ID" value="Manes.15G133500.v8.1"/>
</dbReference>
<dbReference type="Proteomes" id="UP000091857">
    <property type="component" value="Chromosome 15"/>
</dbReference>
<dbReference type="EMBL" id="CM004401">
    <property type="protein sequence ID" value="OAY29291.1"/>
    <property type="molecule type" value="Genomic_DNA"/>
</dbReference>
<keyword evidence="4 5" id="KW-0408">Iron</keyword>
<keyword evidence="8" id="KW-1185">Reference proteome</keyword>
<organism evidence="7 8">
    <name type="scientific">Manihot esculenta</name>
    <name type="common">Cassava</name>
    <name type="synonym">Jatropha manihot</name>
    <dbReference type="NCBI Taxonomy" id="3983"/>
    <lineage>
        <taxon>Eukaryota</taxon>
        <taxon>Viridiplantae</taxon>
        <taxon>Streptophyta</taxon>
        <taxon>Embryophyta</taxon>
        <taxon>Tracheophyta</taxon>
        <taxon>Spermatophyta</taxon>
        <taxon>Magnoliopsida</taxon>
        <taxon>eudicotyledons</taxon>
        <taxon>Gunneridae</taxon>
        <taxon>Pentapetalae</taxon>
        <taxon>rosids</taxon>
        <taxon>fabids</taxon>
        <taxon>Malpighiales</taxon>
        <taxon>Euphorbiaceae</taxon>
        <taxon>Crotonoideae</taxon>
        <taxon>Manihoteae</taxon>
        <taxon>Manihot</taxon>
    </lineage>
</organism>
<feature type="domain" description="Fe2OG dioxygenase" evidence="6">
    <location>
        <begin position="209"/>
        <end position="312"/>
    </location>
</feature>
<accession>A0A2C9UFL6</accession>
<dbReference type="InterPro" id="IPR027443">
    <property type="entry name" value="IPNS-like_sf"/>
</dbReference>
<gene>
    <name evidence="7" type="ORF">MANES_15G133500v8</name>
</gene>
<dbReference type="FunFam" id="2.60.120.330:FF:000026">
    <property type="entry name" value="DIBOA-glucoside dioxygenase BX6"/>
    <property type="match status" value="1"/>
</dbReference>
<evidence type="ECO:0000313" key="7">
    <source>
        <dbReference type="EMBL" id="OAY29291.1"/>
    </source>
</evidence>
<evidence type="ECO:0000259" key="6">
    <source>
        <dbReference type="PROSITE" id="PS51471"/>
    </source>
</evidence>
<dbReference type="Pfam" id="PF14226">
    <property type="entry name" value="DIOX_N"/>
    <property type="match status" value="1"/>
</dbReference>
<evidence type="ECO:0000256" key="3">
    <source>
        <dbReference type="ARBA" id="ARBA00023002"/>
    </source>
</evidence>
<dbReference type="GO" id="GO:0051213">
    <property type="term" value="F:dioxygenase activity"/>
    <property type="evidence" value="ECO:0007669"/>
    <property type="project" value="UniProtKB-ARBA"/>
</dbReference>
<dbReference type="InterPro" id="IPR005123">
    <property type="entry name" value="Oxoglu/Fe-dep_dioxygenase_dom"/>
</dbReference>
<evidence type="ECO:0000256" key="5">
    <source>
        <dbReference type="RuleBase" id="RU003682"/>
    </source>
</evidence>
<evidence type="ECO:0000313" key="8">
    <source>
        <dbReference type="Proteomes" id="UP000091857"/>
    </source>
</evidence>
<proteinExistence type="inferred from homology"/>
<dbReference type="OrthoDB" id="288590at2759"/>
<dbReference type="PANTHER" id="PTHR10209">
    <property type="entry name" value="OXIDOREDUCTASE, 2OG-FE II OXYGENASE FAMILY PROTEIN"/>
    <property type="match status" value="1"/>
</dbReference>
<keyword evidence="2 5" id="KW-0479">Metal-binding</keyword>
<dbReference type="PROSITE" id="PS51471">
    <property type="entry name" value="FE2OG_OXY"/>
    <property type="match status" value="1"/>
</dbReference>
<dbReference type="Gene3D" id="2.60.120.330">
    <property type="entry name" value="B-lactam Antibiotic, Isopenicillin N Synthase, Chain"/>
    <property type="match status" value="1"/>
</dbReference>
<sequence>MAVNGTHQEYNHLEEVKRFDDAKIGVKGLLDSGITSLPRMFVHPTAALSDLKSVSRSESQVIPTIDLSGVHSDRRPAIVEQVSQACRKLGFFQIVNHGVPLEVMNRTISAVKAFHELPTEVKKQWYRREVGTGVSFMSNVDLYNAKAASWRDTLQVRLGPVLADVEHIPEICKNEIIEWNQQATQVAETLMELLCEGLGLDAGRLKEMTFLESKTLAAHYYPPCPQPDLTFGITSHTDPGVLTVLLRDHIGGLQVKYGEQWLEIEPVPGAIVINIGDILQILSNDEYKSVDHRVLANPSTDPRVSVAIFFNAGKRDCLYGPFPELVSPEKPACYRQFMLNDFMRRFFTKDLAEKTLADYYRI</sequence>
<reference evidence="8" key="1">
    <citation type="journal article" date="2016" name="Nat. Biotechnol.">
        <title>Sequencing wild and cultivated cassava and related species reveals extensive interspecific hybridization and genetic diversity.</title>
        <authorList>
            <person name="Bredeson J.V."/>
            <person name="Lyons J.B."/>
            <person name="Prochnik S.E."/>
            <person name="Wu G.A."/>
            <person name="Ha C.M."/>
            <person name="Edsinger-Gonzales E."/>
            <person name="Grimwood J."/>
            <person name="Schmutz J."/>
            <person name="Rabbi I.Y."/>
            <person name="Egesi C."/>
            <person name="Nauluvula P."/>
            <person name="Lebot V."/>
            <person name="Ndunguru J."/>
            <person name="Mkamilo G."/>
            <person name="Bart R.S."/>
            <person name="Setter T.L."/>
            <person name="Gleadow R.M."/>
            <person name="Kulakow P."/>
            <person name="Ferguson M.E."/>
            <person name="Rounsley S."/>
            <person name="Rokhsar D.S."/>
        </authorList>
    </citation>
    <scope>NUCLEOTIDE SEQUENCE [LARGE SCALE GENOMIC DNA]</scope>
    <source>
        <strain evidence="8">cv. AM560-2</strain>
    </source>
</reference>